<dbReference type="Gene3D" id="3.40.50.300">
    <property type="entry name" value="P-loop containing nucleotide triphosphate hydrolases"/>
    <property type="match status" value="1"/>
</dbReference>
<dbReference type="EMBL" id="CZBL01000002">
    <property type="protein sequence ID" value="CUP70103.1"/>
    <property type="molecule type" value="Genomic_DNA"/>
</dbReference>
<proteinExistence type="predicted"/>
<dbReference type="InterPro" id="IPR011704">
    <property type="entry name" value="ATPase_dyneun-rel_AAA"/>
</dbReference>
<sequence>MTEEEKNLSSKLQNLMEKEAGKRKLTLQQIENLIQRHKESIQNVSEYDLTDTQEYYNHWNLISNLGTDYTEREFRKFDVDDNNSKLIQFLLYYFNGCRYAQNVFPEENYKVHKNLLLVGEPGTGKTMLMQVFADYLKLTCNPNAFENLSVTQMMNYYKIHGHIDLYTYNENQSKGFKPNPFNICLNDIGLETENQKSYGTSLDSVIDEFLYARYEIFQQYGKKYHITSNLGIAEFKKRFGPRLVDRFKTFNVLPLCGESRRI</sequence>
<evidence type="ECO:0000259" key="1">
    <source>
        <dbReference type="Pfam" id="PF07728"/>
    </source>
</evidence>
<dbReference type="AlphaFoldDB" id="A0A174QA84"/>
<feature type="domain" description="ATPase dynein-related AAA" evidence="1">
    <location>
        <begin position="114"/>
        <end position="166"/>
    </location>
</feature>
<accession>A0A174QA84</accession>
<evidence type="ECO:0000313" key="2">
    <source>
        <dbReference type="EMBL" id="CUP70103.1"/>
    </source>
</evidence>
<dbReference type="GO" id="GO:0016887">
    <property type="term" value="F:ATP hydrolysis activity"/>
    <property type="evidence" value="ECO:0007669"/>
    <property type="project" value="InterPro"/>
</dbReference>
<dbReference type="Pfam" id="PF07728">
    <property type="entry name" value="AAA_5"/>
    <property type="match status" value="1"/>
</dbReference>
<dbReference type="SUPFAM" id="SSF52540">
    <property type="entry name" value="P-loop containing nucleoside triphosphate hydrolases"/>
    <property type="match status" value="1"/>
</dbReference>
<dbReference type="GO" id="GO:0005524">
    <property type="term" value="F:ATP binding"/>
    <property type="evidence" value="ECO:0007669"/>
    <property type="project" value="InterPro"/>
</dbReference>
<gene>
    <name evidence="2" type="ORF">ERS852558_00815</name>
</gene>
<protein>
    <submittedName>
        <fullName evidence="2">DNA replication protein DnaC</fullName>
    </submittedName>
</protein>
<dbReference type="Proteomes" id="UP000095725">
    <property type="component" value="Unassembled WGS sequence"/>
</dbReference>
<evidence type="ECO:0000313" key="3">
    <source>
        <dbReference type="Proteomes" id="UP000095725"/>
    </source>
</evidence>
<organism evidence="2 3">
    <name type="scientific">Bacteroides caccae</name>
    <dbReference type="NCBI Taxonomy" id="47678"/>
    <lineage>
        <taxon>Bacteria</taxon>
        <taxon>Pseudomonadati</taxon>
        <taxon>Bacteroidota</taxon>
        <taxon>Bacteroidia</taxon>
        <taxon>Bacteroidales</taxon>
        <taxon>Bacteroidaceae</taxon>
        <taxon>Bacteroides</taxon>
    </lineage>
</organism>
<name>A0A174QA84_9BACE</name>
<reference evidence="2 3" key="1">
    <citation type="submission" date="2015-09" db="EMBL/GenBank/DDBJ databases">
        <authorList>
            <consortium name="Pathogen Informatics"/>
        </authorList>
    </citation>
    <scope>NUCLEOTIDE SEQUENCE [LARGE SCALE GENOMIC DNA]</scope>
    <source>
        <strain evidence="2 3">2789STDY5834946</strain>
    </source>
</reference>
<dbReference type="InterPro" id="IPR027417">
    <property type="entry name" value="P-loop_NTPase"/>
</dbReference>